<sequence length="55" mass="6582">MAVNLRKKEQEKKINGQNVVAERRKNRKVIAFNRNFPEKTIFKRYESKGTSESRK</sequence>
<dbReference type="AlphaFoldDB" id="A0AAD5LZL8"/>
<name>A0AAD5LZL8_PARTN</name>
<protein>
    <submittedName>
        <fullName evidence="1">Uncharacterized protein</fullName>
    </submittedName>
</protein>
<evidence type="ECO:0000313" key="2">
    <source>
        <dbReference type="Proteomes" id="UP001196413"/>
    </source>
</evidence>
<evidence type="ECO:0000313" key="1">
    <source>
        <dbReference type="EMBL" id="KAJ1349547.1"/>
    </source>
</evidence>
<dbReference type="EMBL" id="JAHQIW010000689">
    <property type="protein sequence ID" value="KAJ1349547.1"/>
    <property type="molecule type" value="Genomic_DNA"/>
</dbReference>
<keyword evidence="2" id="KW-1185">Reference proteome</keyword>
<proteinExistence type="predicted"/>
<dbReference type="Proteomes" id="UP001196413">
    <property type="component" value="Unassembled WGS sequence"/>
</dbReference>
<accession>A0AAD5LZL8</accession>
<comment type="caution">
    <text evidence="1">The sequence shown here is derived from an EMBL/GenBank/DDBJ whole genome shotgun (WGS) entry which is preliminary data.</text>
</comment>
<gene>
    <name evidence="1" type="ORF">KIN20_005137</name>
</gene>
<organism evidence="1 2">
    <name type="scientific">Parelaphostrongylus tenuis</name>
    <name type="common">Meningeal worm</name>
    <dbReference type="NCBI Taxonomy" id="148309"/>
    <lineage>
        <taxon>Eukaryota</taxon>
        <taxon>Metazoa</taxon>
        <taxon>Ecdysozoa</taxon>
        <taxon>Nematoda</taxon>
        <taxon>Chromadorea</taxon>
        <taxon>Rhabditida</taxon>
        <taxon>Rhabditina</taxon>
        <taxon>Rhabditomorpha</taxon>
        <taxon>Strongyloidea</taxon>
        <taxon>Metastrongylidae</taxon>
        <taxon>Parelaphostrongylus</taxon>
    </lineage>
</organism>
<reference evidence="1" key="1">
    <citation type="submission" date="2021-06" db="EMBL/GenBank/DDBJ databases">
        <title>Parelaphostrongylus tenuis whole genome reference sequence.</title>
        <authorList>
            <person name="Garwood T.J."/>
            <person name="Larsen P.A."/>
            <person name="Fountain-Jones N.M."/>
            <person name="Garbe J.R."/>
            <person name="Macchietto M.G."/>
            <person name="Kania S.A."/>
            <person name="Gerhold R.W."/>
            <person name="Richards J.E."/>
            <person name="Wolf T.M."/>
        </authorList>
    </citation>
    <scope>NUCLEOTIDE SEQUENCE</scope>
    <source>
        <strain evidence="1">MNPRO001-30</strain>
        <tissue evidence="1">Meninges</tissue>
    </source>
</reference>